<dbReference type="EMBL" id="GL732540">
    <property type="protein sequence ID" value="EFX82267.1"/>
    <property type="molecule type" value="Genomic_DNA"/>
</dbReference>
<sequence>MSSKEYEKSYQLPWNILNVLLQPAGEKIGYVSQFEFAAVCCSRPMQNILTCRFAELIAQAGNNCCLSSIFQQLVALVCLWFGADAVSA</sequence>
<keyword evidence="2" id="KW-1185">Reference proteome</keyword>
<dbReference type="HOGENOM" id="CLU_2471328_0_0_1"/>
<dbReference type="InParanoid" id="E9GEH5"/>
<dbReference type="AlphaFoldDB" id="E9GEH5"/>
<evidence type="ECO:0000313" key="1">
    <source>
        <dbReference type="EMBL" id="EFX82267.1"/>
    </source>
</evidence>
<name>E9GEH5_DAPPU</name>
<accession>E9GEH5</accession>
<organism evidence="1 2">
    <name type="scientific">Daphnia pulex</name>
    <name type="common">Water flea</name>
    <dbReference type="NCBI Taxonomy" id="6669"/>
    <lineage>
        <taxon>Eukaryota</taxon>
        <taxon>Metazoa</taxon>
        <taxon>Ecdysozoa</taxon>
        <taxon>Arthropoda</taxon>
        <taxon>Crustacea</taxon>
        <taxon>Branchiopoda</taxon>
        <taxon>Diplostraca</taxon>
        <taxon>Cladocera</taxon>
        <taxon>Anomopoda</taxon>
        <taxon>Daphniidae</taxon>
        <taxon>Daphnia</taxon>
    </lineage>
</organism>
<gene>
    <name evidence="1" type="ORF">DAPPUDRAFT_316961</name>
</gene>
<dbReference type="KEGG" id="dpx:DAPPUDRAFT_316961"/>
<dbReference type="Proteomes" id="UP000000305">
    <property type="component" value="Unassembled WGS sequence"/>
</dbReference>
<proteinExistence type="predicted"/>
<protein>
    <submittedName>
        <fullName evidence="1">Uncharacterized protein</fullName>
    </submittedName>
</protein>
<reference evidence="1 2" key="1">
    <citation type="journal article" date="2011" name="Science">
        <title>The ecoresponsive genome of Daphnia pulex.</title>
        <authorList>
            <person name="Colbourne J.K."/>
            <person name="Pfrender M.E."/>
            <person name="Gilbert D."/>
            <person name="Thomas W.K."/>
            <person name="Tucker A."/>
            <person name="Oakley T.H."/>
            <person name="Tokishita S."/>
            <person name="Aerts A."/>
            <person name="Arnold G.J."/>
            <person name="Basu M.K."/>
            <person name="Bauer D.J."/>
            <person name="Caceres C.E."/>
            <person name="Carmel L."/>
            <person name="Casola C."/>
            <person name="Choi J.H."/>
            <person name="Detter J.C."/>
            <person name="Dong Q."/>
            <person name="Dusheyko S."/>
            <person name="Eads B.D."/>
            <person name="Frohlich T."/>
            <person name="Geiler-Samerotte K.A."/>
            <person name="Gerlach D."/>
            <person name="Hatcher P."/>
            <person name="Jogdeo S."/>
            <person name="Krijgsveld J."/>
            <person name="Kriventseva E.V."/>
            <person name="Kultz D."/>
            <person name="Laforsch C."/>
            <person name="Lindquist E."/>
            <person name="Lopez J."/>
            <person name="Manak J.R."/>
            <person name="Muller J."/>
            <person name="Pangilinan J."/>
            <person name="Patwardhan R.P."/>
            <person name="Pitluck S."/>
            <person name="Pritham E.J."/>
            <person name="Rechtsteiner A."/>
            <person name="Rho M."/>
            <person name="Rogozin I.B."/>
            <person name="Sakarya O."/>
            <person name="Salamov A."/>
            <person name="Schaack S."/>
            <person name="Shapiro H."/>
            <person name="Shiga Y."/>
            <person name="Skalitzky C."/>
            <person name="Smith Z."/>
            <person name="Souvorov A."/>
            <person name="Sung W."/>
            <person name="Tang Z."/>
            <person name="Tsuchiya D."/>
            <person name="Tu H."/>
            <person name="Vos H."/>
            <person name="Wang M."/>
            <person name="Wolf Y.I."/>
            <person name="Yamagata H."/>
            <person name="Yamada T."/>
            <person name="Ye Y."/>
            <person name="Shaw J.R."/>
            <person name="Andrews J."/>
            <person name="Crease T.J."/>
            <person name="Tang H."/>
            <person name="Lucas S.M."/>
            <person name="Robertson H.M."/>
            <person name="Bork P."/>
            <person name="Koonin E.V."/>
            <person name="Zdobnov E.M."/>
            <person name="Grigoriev I.V."/>
            <person name="Lynch M."/>
            <person name="Boore J.L."/>
        </authorList>
    </citation>
    <scope>NUCLEOTIDE SEQUENCE [LARGE SCALE GENOMIC DNA]</scope>
</reference>
<evidence type="ECO:0000313" key="2">
    <source>
        <dbReference type="Proteomes" id="UP000000305"/>
    </source>
</evidence>